<organism evidence="1 2">
    <name type="scientific">Paraglaciecola psychrophila 170</name>
    <dbReference type="NCBI Taxonomy" id="1129794"/>
    <lineage>
        <taxon>Bacteria</taxon>
        <taxon>Pseudomonadati</taxon>
        <taxon>Pseudomonadota</taxon>
        <taxon>Gammaproteobacteria</taxon>
        <taxon>Alteromonadales</taxon>
        <taxon>Alteromonadaceae</taxon>
        <taxon>Paraglaciecola</taxon>
    </lineage>
</organism>
<proteinExistence type="predicted"/>
<accession>K6Z0F1</accession>
<dbReference type="HOGENOM" id="CLU_3346932_0_0_6"/>
<reference evidence="1 2" key="1">
    <citation type="journal article" date="2013" name="Genome Announc.">
        <title>Complete Genome Sequence of Glaciecola psychrophila Strain 170T.</title>
        <authorList>
            <person name="Yin J."/>
            <person name="Chen J."/>
            <person name="Liu G."/>
            <person name="Yu Y."/>
            <person name="Song L."/>
            <person name="Wang X."/>
            <person name="Qu X."/>
        </authorList>
    </citation>
    <scope>NUCLEOTIDE SEQUENCE [LARGE SCALE GENOMIC DNA]</scope>
    <source>
        <strain evidence="1 2">170</strain>
    </source>
</reference>
<dbReference type="AlphaFoldDB" id="K6Z0F1"/>
<keyword evidence="2" id="KW-1185">Reference proteome</keyword>
<dbReference type="EMBL" id="CP003837">
    <property type="protein sequence ID" value="AGH44322.1"/>
    <property type="molecule type" value="Genomic_DNA"/>
</dbReference>
<protein>
    <submittedName>
        <fullName evidence="1">Uncharacterized protein</fullName>
    </submittedName>
</protein>
<name>K6Z0F1_9ALTE</name>
<dbReference type="Proteomes" id="UP000011864">
    <property type="component" value="Chromosome"/>
</dbReference>
<evidence type="ECO:0000313" key="2">
    <source>
        <dbReference type="Proteomes" id="UP000011864"/>
    </source>
</evidence>
<evidence type="ECO:0000313" key="1">
    <source>
        <dbReference type="EMBL" id="AGH44322.1"/>
    </source>
</evidence>
<dbReference type="PATRIC" id="fig|1129794.4.peg.2190"/>
<dbReference type="KEGG" id="gps:C427_2213"/>
<gene>
    <name evidence="1" type="ORF">C427_2213</name>
</gene>
<sequence>MASPVCKFHEINRSLMASVKAPLDSLTATFTDPPSKL</sequence>
<dbReference type="STRING" id="1129794.C427_2213"/>